<evidence type="ECO:0000256" key="1">
    <source>
        <dbReference type="SAM" id="MobiDB-lite"/>
    </source>
</evidence>
<proteinExistence type="predicted"/>
<name>A0ABU8W274_9BURK</name>
<keyword evidence="3" id="KW-1185">Reference proteome</keyword>
<sequence>MLSTEQKEVILRRAGIAVPPYPRRRSPLQQGDPSDRGTGQRGAQDQFVARTTDGEEKVVAAEEVGHEAAVDRWIATVDGLYADYALSRATTSLHGAEQARARSTQNVTEYPGSRDAREQ</sequence>
<feature type="region of interest" description="Disordered" evidence="1">
    <location>
        <begin position="13"/>
        <end position="54"/>
    </location>
</feature>
<accession>A0ABU8W274</accession>
<feature type="region of interest" description="Disordered" evidence="1">
    <location>
        <begin position="95"/>
        <end position="119"/>
    </location>
</feature>
<protein>
    <submittedName>
        <fullName evidence="2">Uncharacterized protein</fullName>
    </submittedName>
</protein>
<dbReference type="EMBL" id="JBBKZV010000009">
    <property type="protein sequence ID" value="MEJ8823758.1"/>
    <property type="molecule type" value="Genomic_DNA"/>
</dbReference>
<comment type="caution">
    <text evidence="2">The sequence shown here is derived from an EMBL/GenBank/DDBJ whole genome shotgun (WGS) entry which is preliminary data.</text>
</comment>
<evidence type="ECO:0000313" key="2">
    <source>
        <dbReference type="EMBL" id="MEJ8823758.1"/>
    </source>
</evidence>
<evidence type="ECO:0000313" key="3">
    <source>
        <dbReference type="Proteomes" id="UP001363010"/>
    </source>
</evidence>
<dbReference type="Proteomes" id="UP001363010">
    <property type="component" value="Unassembled WGS sequence"/>
</dbReference>
<dbReference type="RefSeq" id="WP_340364785.1">
    <property type="nucleotide sequence ID" value="NZ_JBBKZV010000009.1"/>
</dbReference>
<gene>
    <name evidence="2" type="ORF">WKW80_17230</name>
</gene>
<organism evidence="2 3">
    <name type="scientific">Variovorax humicola</name>
    <dbReference type="NCBI Taxonomy" id="1769758"/>
    <lineage>
        <taxon>Bacteria</taxon>
        <taxon>Pseudomonadati</taxon>
        <taxon>Pseudomonadota</taxon>
        <taxon>Betaproteobacteria</taxon>
        <taxon>Burkholderiales</taxon>
        <taxon>Comamonadaceae</taxon>
        <taxon>Variovorax</taxon>
    </lineage>
</organism>
<reference evidence="2 3" key="1">
    <citation type="submission" date="2024-03" db="EMBL/GenBank/DDBJ databases">
        <title>Novel species of the genus Variovorax.</title>
        <authorList>
            <person name="Liu Q."/>
            <person name="Xin Y.-H."/>
        </authorList>
    </citation>
    <scope>NUCLEOTIDE SEQUENCE [LARGE SCALE GENOMIC DNA]</scope>
    <source>
        <strain evidence="2 3">KACC 18501</strain>
    </source>
</reference>